<sequence>MQYAGIGRVNLVYVISHAGMRMKVVSLFVVGLVLVGASNVASAVDGVPPPSMNDNDWSASAPQGRCGPPPQMKDDGESKDQSAHHGHRGPPPDGPPPEGGPNGKDGNGKHRPPSRDASGTAPAPQGCGMQ</sequence>
<feature type="compositionally biased region" description="Pro residues" evidence="1">
    <location>
        <begin position="89"/>
        <end position="99"/>
    </location>
</feature>
<feature type="compositionally biased region" description="Polar residues" evidence="1">
    <location>
        <begin position="52"/>
        <end position="61"/>
    </location>
</feature>
<proteinExistence type="predicted"/>
<evidence type="ECO:0000313" key="2">
    <source>
        <dbReference type="EMBL" id="GGP20265.1"/>
    </source>
</evidence>
<evidence type="ECO:0000256" key="1">
    <source>
        <dbReference type="SAM" id="MobiDB-lite"/>
    </source>
</evidence>
<feature type="compositionally biased region" description="Basic and acidic residues" evidence="1">
    <location>
        <begin position="72"/>
        <end position="83"/>
    </location>
</feature>
<keyword evidence="3" id="KW-1185">Reference proteome</keyword>
<gene>
    <name evidence="2" type="ORF">GCM10010970_14360</name>
</gene>
<evidence type="ECO:0000313" key="3">
    <source>
        <dbReference type="Proteomes" id="UP000637267"/>
    </source>
</evidence>
<dbReference type="Proteomes" id="UP000637267">
    <property type="component" value="Unassembled WGS sequence"/>
</dbReference>
<organism evidence="2 3">
    <name type="scientific">Silvimonas iriomotensis</name>
    <dbReference type="NCBI Taxonomy" id="449662"/>
    <lineage>
        <taxon>Bacteria</taxon>
        <taxon>Pseudomonadati</taxon>
        <taxon>Pseudomonadota</taxon>
        <taxon>Betaproteobacteria</taxon>
        <taxon>Neisseriales</taxon>
        <taxon>Chitinibacteraceae</taxon>
        <taxon>Silvimonas</taxon>
    </lineage>
</organism>
<dbReference type="EMBL" id="BMLX01000002">
    <property type="protein sequence ID" value="GGP20265.1"/>
    <property type="molecule type" value="Genomic_DNA"/>
</dbReference>
<name>A0ABQ2P867_9NEIS</name>
<reference evidence="3" key="1">
    <citation type="journal article" date="2019" name="Int. J. Syst. Evol. Microbiol.">
        <title>The Global Catalogue of Microorganisms (GCM) 10K type strain sequencing project: providing services to taxonomists for standard genome sequencing and annotation.</title>
        <authorList>
            <consortium name="The Broad Institute Genomics Platform"/>
            <consortium name="The Broad Institute Genome Sequencing Center for Infectious Disease"/>
            <person name="Wu L."/>
            <person name="Ma J."/>
        </authorList>
    </citation>
    <scope>NUCLEOTIDE SEQUENCE [LARGE SCALE GENOMIC DNA]</scope>
    <source>
        <strain evidence="3">CGMCC 1.8859</strain>
    </source>
</reference>
<comment type="caution">
    <text evidence="2">The sequence shown here is derived from an EMBL/GenBank/DDBJ whole genome shotgun (WGS) entry which is preliminary data.</text>
</comment>
<feature type="region of interest" description="Disordered" evidence="1">
    <location>
        <begin position="44"/>
        <end position="130"/>
    </location>
</feature>
<protein>
    <submittedName>
        <fullName evidence="2">Uncharacterized protein</fullName>
    </submittedName>
</protein>
<accession>A0ABQ2P867</accession>